<dbReference type="CDD" id="cd05233">
    <property type="entry name" value="SDR_c"/>
    <property type="match status" value="1"/>
</dbReference>
<protein>
    <submittedName>
        <fullName evidence="2">Short chain dehydrogenase/reductase</fullName>
    </submittedName>
</protein>
<dbReference type="PROSITE" id="PS00061">
    <property type="entry name" value="ADH_SHORT"/>
    <property type="match status" value="1"/>
</dbReference>
<dbReference type="PRINTS" id="PR00080">
    <property type="entry name" value="SDRFAMILY"/>
</dbReference>
<dbReference type="AlphaFoldDB" id="A0A1D9NYL5"/>
<proteinExistence type="inferred from homology"/>
<evidence type="ECO:0000313" key="2">
    <source>
        <dbReference type="EMBL" id="AOZ95370.1"/>
    </source>
</evidence>
<dbReference type="GO" id="GO:0016616">
    <property type="term" value="F:oxidoreductase activity, acting on the CH-OH group of donors, NAD or NADP as acceptor"/>
    <property type="evidence" value="ECO:0007669"/>
    <property type="project" value="TreeGrafter"/>
</dbReference>
<dbReference type="PRINTS" id="PR00081">
    <property type="entry name" value="GDHRDH"/>
</dbReference>
<evidence type="ECO:0000313" key="3">
    <source>
        <dbReference type="Proteomes" id="UP000179284"/>
    </source>
</evidence>
<reference evidence="3" key="1">
    <citation type="submission" date="2016-10" db="EMBL/GenBank/DDBJ databases">
        <title>The complete genome sequence of the rumen bacterium Butyrivibrio hungatei MB2003.</title>
        <authorList>
            <person name="Palevich N."/>
            <person name="Kelly W.J."/>
            <person name="Leahy S.C."/>
            <person name="Altermann E."/>
            <person name="Rakonjac J."/>
            <person name="Attwood G.T."/>
        </authorList>
    </citation>
    <scope>NUCLEOTIDE SEQUENCE [LARGE SCALE GENOMIC DNA]</scope>
    <source>
        <strain evidence="3">MB2003</strain>
    </source>
</reference>
<dbReference type="Gene3D" id="3.40.50.720">
    <property type="entry name" value="NAD(P)-binding Rossmann-like Domain"/>
    <property type="match status" value="1"/>
</dbReference>
<organism evidence="2 3">
    <name type="scientific">Butyrivibrio hungatei</name>
    <dbReference type="NCBI Taxonomy" id="185008"/>
    <lineage>
        <taxon>Bacteria</taxon>
        <taxon>Bacillati</taxon>
        <taxon>Bacillota</taxon>
        <taxon>Clostridia</taxon>
        <taxon>Lachnospirales</taxon>
        <taxon>Lachnospiraceae</taxon>
        <taxon>Butyrivibrio</taxon>
    </lineage>
</organism>
<name>A0A1D9NYL5_9FIRM</name>
<dbReference type="EMBL" id="CP017831">
    <property type="protein sequence ID" value="AOZ95370.1"/>
    <property type="molecule type" value="Genomic_DNA"/>
</dbReference>
<dbReference type="SUPFAM" id="SSF51735">
    <property type="entry name" value="NAD(P)-binding Rossmann-fold domains"/>
    <property type="match status" value="1"/>
</dbReference>
<dbReference type="RefSeq" id="WP_071175154.1">
    <property type="nucleotide sequence ID" value="NZ_CP017831.1"/>
</dbReference>
<sequence>MKILITGTSRGIGLACAKKYIEMGHEVIGFDVAESEFTAQGYTHMIVDIAKELPDIQGVNVIINNAGIQEGPDVIDINLKATIKVTEKYAFQDAIHSVLFMASSSASNGAEFPEYAASKGGVVTYMKNTALRLAKYGATSNSISAGGVYTPLNAHIMDDPSLMEQCLDETLLHRWASAEEIADFSYFLTNVNKSMTGQDILVDNGEQLKSNFIW</sequence>
<evidence type="ECO:0000256" key="1">
    <source>
        <dbReference type="ARBA" id="ARBA00006484"/>
    </source>
</evidence>
<dbReference type="Pfam" id="PF13561">
    <property type="entry name" value="adh_short_C2"/>
    <property type="match status" value="1"/>
</dbReference>
<dbReference type="Proteomes" id="UP000179284">
    <property type="component" value="Chromosome I"/>
</dbReference>
<accession>A0A1D9NYL5</accession>
<gene>
    <name evidence="2" type="ORF">bhn_I0336</name>
</gene>
<dbReference type="InterPro" id="IPR002347">
    <property type="entry name" value="SDR_fam"/>
</dbReference>
<dbReference type="OrthoDB" id="1999550at2"/>
<dbReference type="KEGG" id="bhu:bhn_I0336"/>
<comment type="similarity">
    <text evidence="1">Belongs to the short-chain dehydrogenases/reductases (SDR) family.</text>
</comment>
<dbReference type="InterPro" id="IPR020904">
    <property type="entry name" value="Sc_DH/Rdtase_CS"/>
</dbReference>
<keyword evidence="3" id="KW-1185">Reference proteome</keyword>
<dbReference type="InterPro" id="IPR036291">
    <property type="entry name" value="NAD(P)-bd_dom_sf"/>
</dbReference>
<dbReference type="PANTHER" id="PTHR42760">
    <property type="entry name" value="SHORT-CHAIN DEHYDROGENASES/REDUCTASES FAMILY MEMBER"/>
    <property type="match status" value="1"/>
</dbReference>